<dbReference type="PANTHER" id="PTHR34293:SF1">
    <property type="entry name" value="HTH-TYPE TRANSCRIPTIONAL REGULATOR TRMBL2"/>
    <property type="match status" value="1"/>
</dbReference>
<comment type="caution">
    <text evidence="3">The sequence shown here is derived from an EMBL/GenBank/DDBJ whole genome shotgun (WGS) entry which is preliminary data.</text>
</comment>
<dbReference type="InterPro" id="IPR036388">
    <property type="entry name" value="WH-like_DNA-bd_sf"/>
</dbReference>
<sequence>MWERVGLDDTEERVYRAMTRRRARTPEDYAAELGVPAADVAAALDQLSTAGLAVPDGDGTFAAIDPRVGLGALIRHHRFELDRLQNTLDRLADDYRDSRLSEAPGQRLEVIHSAEAIALRVADLLTGTEHELLTLVAPPFLDPQDDSLEPMVRLLQRRVTCRAVHTVHLLSTPAGLAQARRLTDAGEQIRVLPSVPVKLIVSDRRRALMPLAPQTARSTESALVIGDAALLDALVALFEALWERGAPFSDDPRHDGDRAAAASQGPDPQLLSLLALGLRDEAVARHLGISERSVRRRTAALMGELGAASRFQAGLAAGRLGWL</sequence>
<reference evidence="3 4" key="1">
    <citation type="submission" date="2016-10" db="EMBL/GenBank/DDBJ databases">
        <title>Genome sequence of Streptomyces gilvigriseus MUSC 26.</title>
        <authorList>
            <person name="Lee L.-H."/>
            <person name="Ser H.-L."/>
        </authorList>
    </citation>
    <scope>NUCLEOTIDE SEQUENCE [LARGE SCALE GENOMIC DNA]</scope>
    <source>
        <strain evidence="3 4">MUSC 26</strain>
    </source>
</reference>
<evidence type="ECO:0000256" key="1">
    <source>
        <dbReference type="SAM" id="Coils"/>
    </source>
</evidence>
<keyword evidence="4" id="KW-1185">Reference proteome</keyword>
<feature type="domain" description="HTH luxR-type" evidence="2">
    <location>
        <begin position="269"/>
        <end position="317"/>
    </location>
</feature>
<dbReference type="STRING" id="1428644.BIV57_01150"/>
<dbReference type="InterPro" id="IPR016032">
    <property type="entry name" value="Sig_transdc_resp-reg_C-effctor"/>
</dbReference>
<keyword evidence="1" id="KW-0175">Coiled coil</keyword>
<dbReference type="Gene3D" id="1.10.10.10">
    <property type="entry name" value="Winged helix-like DNA-binding domain superfamily/Winged helix DNA-binding domain"/>
    <property type="match status" value="2"/>
</dbReference>
<accession>A0A1J7BLE5</accession>
<dbReference type="GO" id="GO:0003677">
    <property type="term" value="F:DNA binding"/>
    <property type="evidence" value="ECO:0007669"/>
    <property type="project" value="InterPro"/>
</dbReference>
<dbReference type="PANTHER" id="PTHR34293">
    <property type="entry name" value="HTH-TYPE TRANSCRIPTIONAL REGULATOR TRMBL2"/>
    <property type="match status" value="1"/>
</dbReference>
<name>A0A1J7BLE5_9ACTN</name>
<dbReference type="SUPFAM" id="SSF46894">
    <property type="entry name" value="C-terminal effector domain of the bipartite response regulators"/>
    <property type="match status" value="1"/>
</dbReference>
<dbReference type="InterPro" id="IPR051797">
    <property type="entry name" value="TrmB-like"/>
</dbReference>
<gene>
    <name evidence="3" type="ORF">BIV57_01150</name>
</gene>
<dbReference type="Proteomes" id="UP000243342">
    <property type="component" value="Unassembled WGS sequence"/>
</dbReference>
<feature type="coiled-coil region" evidence="1">
    <location>
        <begin position="74"/>
        <end position="101"/>
    </location>
</feature>
<dbReference type="EMBL" id="MLCF01000002">
    <property type="protein sequence ID" value="OIV39470.1"/>
    <property type="molecule type" value="Genomic_DNA"/>
</dbReference>
<dbReference type="AlphaFoldDB" id="A0A1J7BLE5"/>
<dbReference type="RefSeq" id="WP_071654673.1">
    <property type="nucleotide sequence ID" value="NZ_MLCF01000002.1"/>
</dbReference>
<organism evidence="3 4">
    <name type="scientific">Mangrovactinospora gilvigrisea</name>
    <dbReference type="NCBI Taxonomy" id="1428644"/>
    <lineage>
        <taxon>Bacteria</taxon>
        <taxon>Bacillati</taxon>
        <taxon>Actinomycetota</taxon>
        <taxon>Actinomycetes</taxon>
        <taxon>Kitasatosporales</taxon>
        <taxon>Streptomycetaceae</taxon>
        <taxon>Mangrovactinospora</taxon>
    </lineage>
</organism>
<dbReference type="SMART" id="SM00421">
    <property type="entry name" value="HTH_LUXR"/>
    <property type="match status" value="1"/>
</dbReference>
<evidence type="ECO:0000313" key="3">
    <source>
        <dbReference type="EMBL" id="OIV39470.1"/>
    </source>
</evidence>
<evidence type="ECO:0000313" key="4">
    <source>
        <dbReference type="Proteomes" id="UP000243342"/>
    </source>
</evidence>
<proteinExistence type="predicted"/>
<dbReference type="GO" id="GO:0006355">
    <property type="term" value="P:regulation of DNA-templated transcription"/>
    <property type="evidence" value="ECO:0007669"/>
    <property type="project" value="InterPro"/>
</dbReference>
<protein>
    <recommendedName>
        <fullName evidence="2">HTH luxR-type domain-containing protein</fullName>
    </recommendedName>
</protein>
<evidence type="ECO:0000259" key="2">
    <source>
        <dbReference type="SMART" id="SM00421"/>
    </source>
</evidence>
<dbReference type="InterPro" id="IPR000792">
    <property type="entry name" value="Tscrpt_reg_LuxR_C"/>
</dbReference>
<dbReference type="OrthoDB" id="4266042at2"/>